<dbReference type="AlphaFoldDB" id="A0A2T3FKB5"/>
<comment type="caution">
    <text evidence="1">The sequence shown here is derived from an EMBL/GenBank/DDBJ whole genome shotgun (WGS) entry which is preliminary data.</text>
</comment>
<dbReference type="Proteomes" id="UP000241048">
    <property type="component" value="Unassembled WGS sequence"/>
</dbReference>
<evidence type="ECO:0000313" key="1">
    <source>
        <dbReference type="EMBL" id="PST35694.1"/>
    </source>
</evidence>
<reference evidence="1 2" key="1">
    <citation type="submission" date="2018-03" db="EMBL/GenBank/DDBJ databases">
        <title>Lachnoclostridium SNUG30386 gen.nov., sp.nov., isolated from human faeces.</title>
        <authorList>
            <person name="Seo B."/>
            <person name="Jeon K."/>
            <person name="Ko G."/>
        </authorList>
    </citation>
    <scope>NUCLEOTIDE SEQUENCE [LARGE SCALE GENOMIC DNA]</scope>
    <source>
        <strain evidence="1 2">SNUG30386</strain>
    </source>
</reference>
<dbReference type="InterPro" id="IPR027417">
    <property type="entry name" value="P-loop_NTPase"/>
</dbReference>
<dbReference type="RefSeq" id="WP_107001807.1">
    <property type="nucleotide sequence ID" value="NZ_JAQCYE010000011.1"/>
</dbReference>
<gene>
    <name evidence="1" type="ORF">C7U56_14440</name>
</gene>
<dbReference type="GO" id="GO:0016301">
    <property type="term" value="F:kinase activity"/>
    <property type="evidence" value="ECO:0007669"/>
    <property type="project" value="UniProtKB-KW"/>
</dbReference>
<dbReference type="Pfam" id="PF13189">
    <property type="entry name" value="Cytidylate_kin2"/>
    <property type="match status" value="1"/>
</dbReference>
<keyword evidence="2" id="KW-1185">Reference proteome</keyword>
<organism evidence="1 2">
    <name type="scientific">Clostridium fessum</name>
    <dbReference type="NCBI Taxonomy" id="2126740"/>
    <lineage>
        <taxon>Bacteria</taxon>
        <taxon>Bacillati</taxon>
        <taxon>Bacillota</taxon>
        <taxon>Clostridia</taxon>
        <taxon>Eubacteriales</taxon>
        <taxon>Clostridiaceae</taxon>
        <taxon>Clostridium</taxon>
    </lineage>
</organism>
<evidence type="ECO:0000313" key="2">
    <source>
        <dbReference type="Proteomes" id="UP000241048"/>
    </source>
</evidence>
<dbReference type="SUPFAM" id="SSF52540">
    <property type="entry name" value="P-loop containing nucleoside triphosphate hydrolases"/>
    <property type="match status" value="1"/>
</dbReference>
<dbReference type="EMBL" id="PYLO01000007">
    <property type="protein sequence ID" value="PST35694.1"/>
    <property type="molecule type" value="Genomic_DNA"/>
</dbReference>
<proteinExistence type="predicted"/>
<protein>
    <submittedName>
        <fullName evidence="1">Cytidylate kinase-like family protein</fullName>
    </submittedName>
</protein>
<dbReference type="Gene3D" id="3.40.50.300">
    <property type="entry name" value="P-loop containing nucleotide triphosphate hydrolases"/>
    <property type="match status" value="1"/>
</dbReference>
<sequence>MEKKIITISREYGSGGRQIGLTAAKKLGMEFYDKELIDAAAKEIGFPAEIIADREQRLTNSLLYNFAMGTLYGLSYPKEPKLSELPLTEQIYVAQKKAIEEAAKRGSCVFIGRCADYILKSRPDVLRVFVYADRDIRLRRAIDEYGDLEEHIDEFMHQTDKRRRIYYENYTNQRWGDRENYDLMLNSGDLGIEKCVELICQAVK</sequence>
<name>A0A2T3FKB5_9CLOT</name>
<keyword evidence="1" id="KW-0808">Transferase</keyword>
<accession>A0A2T3FKB5</accession>
<keyword evidence="1" id="KW-0418">Kinase</keyword>